<evidence type="ECO:0000313" key="5">
    <source>
        <dbReference type="EMBL" id="CAK9095314.1"/>
    </source>
</evidence>
<dbReference type="Proteomes" id="UP001642464">
    <property type="component" value="Unassembled WGS sequence"/>
</dbReference>
<feature type="region of interest" description="Disordered" evidence="4">
    <location>
        <begin position="1"/>
        <end position="72"/>
    </location>
</feature>
<dbReference type="Gene3D" id="1.25.40.10">
    <property type="entry name" value="Tetratricopeptide repeat domain"/>
    <property type="match status" value="4"/>
</dbReference>
<dbReference type="Pfam" id="PF13174">
    <property type="entry name" value="TPR_6"/>
    <property type="match status" value="1"/>
</dbReference>
<evidence type="ECO:0000256" key="1">
    <source>
        <dbReference type="ARBA" id="ARBA00022737"/>
    </source>
</evidence>
<dbReference type="PROSITE" id="PS50005">
    <property type="entry name" value="TPR"/>
    <property type="match status" value="1"/>
</dbReference>
<feature type="compositionally biased region" description="Low complexity" evidence="4">
    <location>
        <begin position="54"/>
        <end position="70"/>
    </location>
</feature>
<protein>
    <submittedName>
        <fullName evidence="5">Nephrocystin-3</fullName>
    </submittedName>
</protein>
<reference evidence="5 6" key="1">
    <citation type="submission" date="2024-02" db="EMBL/GenBank/DDBJ databases">
        <authorList>
            <person name="Chen Y."/>
            <person name="Shah S."/>
            <person name="Dougan E. K."/>
            <person name="Thang M."/>
            <person name="Chan C."/>
        </authorList>
    </citation>
    <scope>NUCLEOTIDE SEQUENCE [LARGE SCALE GENOMIC DNA]</scope>
</reference>
<keyword evidence="1" id="KW-0677">Repeat</keyword>
<feature type="compositionally biased region" description="Basic residues" evidence="4">
    <location>
        <begin position="1"/>
        <end position="10"/>
    </location>
</feature>
<keyword evidence="6" id="KW-1185">Reference proteome</keyword>
<evidence type="ECO:0000256" key="2">
    <source>
        <dbReference type="ARBA" id="ARBA00022803"/>
    </source>
</evidence>
<comment type="caution">
    <text evidence="5">The sequence shown here is derived from an EMBL/GenBank/DDBJ whole genome shotgun (WGS) entry which is preliminary data.</text>
</comment>
<keyword evidence="2 3" id="KW-0802">TPR repeat</keyword>
<proteinExistence type="predicted"/>
<dbReference type="PANTHER" id="PTHR45641:SF19">
    <property type="entry name" value="NEPHROCYSTIN-3"/>
    <property type="match status" value="1"/>
</dbReference>
<evidence type="ECO:0000313" key="6">
    <source>
        <dbReference type="Proteomes" id="UP001642464"/>
    </source>
</evidence>
<dbReference type="InterPro" id="IPR011990">
    <property type="entry name" value="TPR-like_helical_dom_sf"/>
</dbReference>
<dbReference type="PANTHER" id="PTHR45641">
    <property type="entry name" value="TETRATRICOPEPTIDE REPEAT PROTEIN (AFU_ORTHOLOGUE AFUA_6G03870)"/>
    <property type="match status" value="1"/>
</dbReference>
<dbReference type="EMBL" id="CAXAMM010040774">
    <property type="protein sequence ID" value="CAK9095314.1"/>
    <property type="molecule type" value="Genomic_DNA"/>
</dbReference>
<organism evidence="5 6">
    <name type="scientific">Durusdinium trenchii</name>
    <dbReference type="NCBI Taxonomy" id="1381693"/>
    <lineage>
        <taxon>Eukaryota</taxon>
        <taxon>Sar</taxon>
        <taxon>Alveolata</taxon>
        <taxon>Dinophyceae</taxon>
        <taxon>Suessiales</taxon>
        <taxon>Symbiodiniaceae</taxon>
        <taxon>Durusdinium</taxon>
    </lineage>
</organism>
<name>A0ABP0R562_9DINO</name>
<evidence type="ECO:0000256" key="4">
    <source>
        <dbReference type="SAM" id="MobiDB-lite"/>
    </source>
</evidence>
<dbReference type="SMART" id="SM00028">
    <property type="entry name" value="TPR"/>
    <property type="match status" value="9"/>
</dbReference>
<evidence type="ECO:0000256" key="3">
    <source>
        <dbReference type="PROSITE-ProRule" id="PRU00339"/>
    </source>
</evidence>
<sequence>MLKRVSRSLRRGSNGKDAAKMTEAEDVDRRVGPRLTNGGARLTRMRSLRKAGSKKAAAATKPTTTTTTTTQHCGAKGRINRGVKLGRLEEALEAAQREGKLYVVMAHVGTDLVKGVTVKFQGADSQGDKAFRMVETRHGKVLRVKRLHLGLKKKSRWTLQDMADFFPLSKKDAKTAQQPYDEEEEPFAGWAVIAARQLPMGKALDTLRGFFEGDDASSKVVWLDVLHPEASQSALSKAVVEFDKHVVLVDQWDEPLVASRAWCVEVMMAVKTFDLAFAQPLDNVGQISILLEALGKVSKELGSKFAAILLEKHFDDILGESQHLDEDQVAFCASMLNSTGAVLGEQGELESALAYLEKARELYQRAQRQEDPALLVNIGMIYQRQGKFDDALEALVQGLDSCGPDAPESRNKILHAIAVAKQHQGDLAGAFTAFENLIKRSPNDPALHSHLGAVLEAQGQYEAAHTAFTDALALYTAQLGPRHLRVGKTHENLGLVAHHLGQFDKALTHYTKARDIYTSPEDTDRVASKLATTYLELGQFDQCQRFMAAQSNSSDAAFAAVCHRTGMLDKAVELYEACILQLERKHGTRSHIDVAKALNNLGLVCIDLERFPRALANFREALAITPTSHPLIVTVTSNIALVKLRQRNIDDALDDYAKSLALCADCLGKNHPTYARTLVHIATAFHLNGNNAQALVSYQQAHTILQDALGPRHPELATAKTAIAAILQAQRNHRKASIYLASALDITQEAYGAEHPTTKAIHGKLQQLQDETME</sequence>
<dbReference type="Pfam" id="PF13424">
    <property type="entry name" value="TPR_12"/>
    <property type="match status" value="4"/>
</dbReference>
<dbReference type="InterPro" id="IPR019734">
    <property type="entry name" value="TPR_rpt"/>
</dbReference>
<gene>
    <name evidence="5" type="ORF">SCF082_LOCUS44777</name>
</gene>
<dbReference type="Pfam" id="PF13374">
    <property type="entry name" value="TPR_10"/>
    <property type="match status" value="1"/>
</dbReference>
<feature type="compositionally biased region" description="Basic and acidic residues" evidence="4">
    <location>
        <begin position="17"/>
        <end position="31"/>
    </location>
</feature>
<accession>A0ABP0R562</accession>
<feature type="compositionally biased region" description="Basic residues" evidence="4">
    <location>
        <begin position="43"/>
        <end position="53"/>
    </location>
</feature>
<feature type="repeat" description="TPR" evidence="3">
    <location>
        <begin position="595"/>
        <end position="628"/>
    </location>
</feature>
<dbReference type="SUPFAM" id="SSF48452">
    <property type="entry name" value="TPR-like"/>
    <property type="match status" value="2"/>
</dbReference>